<evidence type="ECO:0008006" key="3">
    <source>
        <dbReference type="Google" id="ProtNLM"/>
    </source>
</evidence>
<dbReference type="AlphaFoldDB" id="A0A5J6G5N9"/>
<evidence type="ECO:0000313" key="1">
    <source>
        <dbReference type="EMBL" id="QEU90980.1"/>
    </source>
</evidence>
<dbReference type="EMBL" id="CP023699">
    <property type="protein sequence ID" value="QEU90980.1"/>
    <property type="molecule type" value="Genomic_DNA"/>
</dbReference>
<dbReference type="KEGG" id="ska:CP970_08860"/>
<dbReference type="Proteomes" id="UP000325529">
    <property type="component" value="Chromosome"/>
</dbReference>
<dbReference type="InterPro" id="IPR011051">
    <property type="entry name" value="RmlC_Cupin_sf"/>
</dbReference>
<gene>
    <name evidence="1" type="ORF">CP970_08860</name>
</gene>
<keyword evidence="2" id="KW-1185">Reference proteome</keyword>
<dbReference type="SUPFAM" id="SSF51182">
    <property type="entry name" value="RmlC-like cupins"/>
    <property type="match status" value="1"/>
</dbReference>
<name>A0A5J6G5N9_STRKN</name>
<protein>
    <recommendedName>
        <fullName evidence="3">Cysteine dioxygenase</fullName>
    </recommendedName>
</protein>
<evidence type="ECO:0000313" key="2">
    <source>
        <dbReference type="Proteomes" id="UP000325529"/>
    </source>
</evidence>
<reference evidence="1 2" key="1">
    <citation type="submission" date="2017-09" db="EMBL/GenBank/DDBJ databases">
        <authorList>
            <person name="Lee N."/>
            <person name="Cho B.-K."/>
        </authorList>
    </citation>
    <scope>NUCLEOTIDE SEQUENCE [LARGE SCALE GENOMIC DNA]</scope>
    <source>
        <strain evidence="1 2">ATCC 12853</strain>
    </source>
</reference>
<sequence>MAMAQALPEVYELAQALERLPGPRGASASDDGGEHVRAVLAGFHCRLEALRRSLNRLPRAAFDSMLVNSRETPTHFKWNLYRGPRSGLTLWLHEYKPPDLVDAAYVEAPHNHRYGFTSLILTGGYLHTRFLVDPVGQDRARVTDVRPEFLAPGATYTLTPDDWHNVTRAREGTVTLIAQERPTRAYSTSLSTSPDAPLGTRTGTLRYHYPVEARWRTLRSVLGRPHERKSQ</sequence>
<proteinExistence type="predicted"/>
<organism evidence="1 2">
    <name type="scientific">Streptomyces kanamyceticus</name>
    <dbReference type="NCBI Taxonomy" id="1967"/>
    <lineage>
        <taxon>Bacteria</taxon>
        <taxon>Bacillati</taxon>
        <taxon>Actinomycetota</taxon>
        <taxon>Actinomycetes</taxon>
        <taxon>Kitasatosporales</taxon>
        <taxon>Streptomycetaceae</taxon>
        <taxon>Streptomyces</taxon>
    </lineage>
</organism>
<accession>A0A5J6G5N9</accession>